<dbReference type="SUPFAM" id="SSF46785">
    <property type="entry name" value="Winged helix' DNA-binding domain"/>
    <property type="match status" value="1"/>
</dbReference>
<dbReference type="InterPro" id="IPR000835">
    <property type="entry name" value="HTH_MarR-typ"/>
</dbReference>
<name>A0A0H3JAX2_CLOPA</name>
<protein>
    <submittedName>
        <fullName evidence="5">Regulatory protein MarR</fullName>
    </submittedName>
    <submittedName>
        <fullName evidence="6">Transcriptional regulator, MarR family</fullName>
    </submittedName>
</protein>
<dbReference type="EMBL" id="JPGY02000001">
    <property type="protein sequence ID" value="KRU14039.1"/>
    <property type="molecule type" value="Genomic_DNA"/>
</dbReference>
<dbReference type="PATRIC" id="fig|1262449.3.peg.2214"/>
<dbReference type="PANTHER" id="PTHR42756:SF1">
    <property type="entry name" value="TRANSCRIPTIONAL REPRESSOR OF EMRAB OPERON"/>
    <property type="match status" value="1"/>
</dbReference>
<dbReference type="KEGG" id="cpat:CLPA_c39100"/>
<proteinExistence type="predicted"/>
<reference evidence="5 8" key="1">
    <citation type="journal article" date="2015" name="Genome Announc.">
        <title>Complete Genome Sequence of the Nitrogen-Fixing and Solvent-Producing Clostridium pasteurianum DSM 525.</title>
        <authorList>
            <person name="Poehlein A."/>
            <person name="Grosse-Honebrink A."/>
            <person name="Zhang Y."/>
            <person name="Minton N.P."/>
            <person name="Daniel R."/>
        </authorList>
    </citation>
    <scope>NUCLEOTIDE SEQUENCE [LARGE SCALE GENOMIC DNA]</scope>
    <source>
        <strain evidence="5">DSM 525</strain>
        <strain evidence="8">DSM 525 / ATCC 6013</strain>
    </source>
</reference>
<keyword evidence="8" id="KW-1185">Reference proteome</keyword>
<gene>
    <name evidence="5" type="primary">marR</name>
    <name evidence="5" type="ORF">CLPA_c39100</name>
    <name evidence="6" type="ORF">CP6013_03295</name>
</gene>
<evidence type="ECO:0000313" key="8">
    <source>
        <dbReference type="Proteomes" id="UP000030905"/>
    </source>
</evidence>
<feature type="domain" description="HTH marR-type" evidence="4">
    <location>
        <begin position="3"/>
        <end position="138"/>
    </location>
</feature>
<sequence length="143" mass="16676">MDKKILFNKLITFTASVERTVQELSKDAKPDMVTPVQFSILQYITINKLVTLSQISHCEDISMSNASREIKKLENMDLIEKIDDIEDKRKQFIRLSRNGEIIMNTAFSHIESRFLNIINKLCENNLEDIYNAIDLLNHSLFIR</sequence>
<keyword evidence="3" id="KW-0804">Transcription</keyword>
<evidence type="ECO:0000256" key="2">
    <source>
        <dbReference type="ARBA" id="ARBA00023125"/>
    </source>
</evidence>
<evidence type="ECO:0000313" key="5">
    <source>
        <dbReference type="EMBL" id="AJA53936.1"/>
    </source>
</evidence>
<evidence type="ECO:0000256" key="3">
    <source>
        <dbReference type="ARBA" id="ARBA00023163"/>
    </source>
</evidence>
<dbReference type="AlphaFoldDB" id="A0A0H3JAX2"/>
<dbReference type="Gene3D" id="1.10.10.10">
    <property type="entry name" value="Winged helix-like DNA-binding domain superfamily/Winged helix DNA-binding domain"/>
    <property type="match status" value="1"/>
</dbReference>
<dbReference type="InterPro" id="IPR036388">
    <property type="entry name" value="WH-like_DNA-bd_sf"/>
</dbReference>
<evidence type="ECO:0000259" key="4">
    <source>
        <dbReference type="PROSITE" id="PS50995"/>
    </source>
</evidence>
<dbReference type="SMART" id="SM00347">
    <property type="entry name" value="HTH_MARR"/>
    <property type="match status" value="1"/>
</dbReference>
<dbReference type="Proteomes" id="UP000028042">
    <property type="component" value="Unassembled WGS sequence"/>
</dbReference>
<dbReference type="PROSITE" id="PS50995">
    <property type="entry name" value="HTH_MARR_2"/>
    <property type="match status" value="1"/>
</dbReference>
<evidence type="ECO:0000313" key="6">
    <source>
        <dbReference type="EMBL" id="KRU14039.1"/>
    </source>
</evidence>
<dbReference type="KEGG" id="cpae:CPAST_c39100"/>
<dbReference type="GeneID" id="93075990"/>
<dbReference type="GO" id="GO:0003700">
    <property type="term" value="F:DNA-binding transcription factor activity"/>
    <property type="evidence" value="ECO:0007669"/>
    <property type="project" value="InterPro"/>
</dbReference>
<dbReference type="eggNOG" id="COG1846">
    <property type="taxonomic scope" value="Bacteria"/>
</dbReference>
<dbReference type="Pfam" id="PF12802">
    <property type="entry name" value="MarR_2"/>
    <property type="match status" value="1"/>
</dbReference>
<dbReference type="GO" id="GO:0003677">
    <property type="term" value="F:DNA binding"/>
    <property type="evidence" value="ECO:0007669"/>
    <property type="project" value="UniProtKB-KW"/>
</dbReference>
<evidence type="ECO:0000313" key="7">
    <source>
        <dbReference type="Proteomes" id="UP000028042"/>
    </source>
</evidence>
<dbReference type="Proteomes" id="UP000030905">
    <property type="component" value="Chromosome"/>
</dbReference>
<accession>A0A0H3JAX2</accession>
<dbReference type="InterPro" id="IPR036390">
    <property type="entry name" value="WH_DNA-bd_sf"/>
</dbReference>
<dbReference type="PROSITE" id="PS01117">
    <property type="entry name" value="HTH_MARR_1"/>
    <property type="match status" value="1"/>
</dbReference>
<dbReference type="RefSeq" id="WP_003445210.1">
    <property type="nucleotide sequence ID" value="NZ_ANZB01000006.1"/>
</dbReference>
<dbReference type="PANTHER" id="PTHR42756">
    <property type="entry name" value="TRANSCRIPTIONAL REGULATOR, MARR"/>
    <property type="match status" value="1"/>
</dbReference>
<evidence type="ECO:0000256" key="1">
    <source>
        <dbReference type="ARBA" id="ARBA00023015"/>
    </source>
</evidence>
<keyword evidence="2" id="KW-0238">DNA-binding</keyword>
<keyword evidence="1" id="KW-0805">Transcription regulation</keyword>
<reference evidence="6" key="2">
    <citation type="submission" date="2015-10" db="EMBL/GenBank/DDBJ databases">
        <title>Improved Draft Genome Sequence of Clostridium pasteurianum Strain ATCC 6013 (DSM 525) Using a Hybrid Next-Generation Sequencing Approach.</title>
        <authorList>
            <person name="Pyne M.E."/>
            <person name="Utturkar S.M."/>
            <person name="Brown S.D."/>
            <person name="Moo-Young M."/>
            <person name="Chung D.A."/>
            <person name="Chou P.C."/>
        </authorList>
    </citation>
    <scope>NUCLEOTIDE SEQUENCE</scope>
    <source>
        <strain evidence="6">ATCC 6013</strain>
    </source>
</reference>
<reference evidence="6 7" key="3">
    <citation type="journal article" name="Genome Announc.">
        <title>Improved Draft Genome Sequence of Clostridium pasteurianum Strain ATCC 6013 (DSM 525) Using a Hybrid Next-Generation Sequencing Approach.</title>
        <authorList>
            <person name="Pyne M.E."/>
            <person name="Utturkar S."/>
            <person name="Brown S.D."/>
            <person name="Moo-Young M."/>
            <person name="Chung D.A."/>
            <person name="Chou C.P."/>
        </authorList>
    </citation>
    <scope>NUCLEOTIDE SEQUENCE [LARGE SCALE GENOMIC DNA]</scope>
    <source>
        <strain evidence="6 7">ATCC 6013</strain>
    </source>
</reference>
<dbReference type="InterPro" id="IPR023187">
    <property type="entry name" value="Tscrpt_reg_MarR-type_CS"/>
</dbReference>
<dbReference type="EMBL" id="CP009268">
    <property type="protein sequence ID" value="AJA53936.1"/>
    <property type="molecule type" value="Genomic_DNA"/>
</dbReference>
<organism evidence="5 8">
    <name type="scientific">Clostridium pasteurianum DSM 525 = ATCC 6013</name>
    <dbReference type="NCBI Taxonomy" id="1262449"/>
    <lineage>
        <taxon>Bacteria</taxon>
        <taxon>Bacillati</taxon>
        <taxon>Bacillota</taxon>
        <taxon>Clostridia</taxon>
        <taxon>Eubacteriales</taxon>
        <taxon>Clostridiaceae</taxon>
        <taxon>Clostridium</taxon>
    </lineage>
</organism>